<evidence type="ECO:0000256" key="9">
    <source>
        <dbReference type="ARBA" id="ARBA00023180"/>
    </source>
</evidence>
<keyword evidence="8 12" id="KW-0472">Membrane</keyword>
<dbReference type="SMART" id="SM00429">
    <property type="entry name" value="IPT"/>
    <property type="match status" value="7"/>
</dbReference>
<evidence type="ECO:0000256" key="3">
    <source>
        <dbReference type="ARBA" id="ARBA00004316"/>
    </source>
</evidence>
<keyword evidence="4" id="KW-1003">Cell membrane</keyword>
<evidence type="ECO:0000256" key="11">
    <source>
        <dbReference type="SAM" id="MobiDB-lite"/>
    </source>
</evidence>
<feature type="compositionally biased region" description="Low complexity" evidence="11">
    <location>
        <begin position="14"/>
        <end position="23"/>
    </location>
</feature>
<protein>
    <submittedName>
        <fullName evidence="15">Fibrocystin-L-like</fullName>
    </submittedName>
</protein>
<dbReference type="Proteomes" id="UP000515135">
    <property type="component" value="Unplaced"/>
</dbReference>
<keyword evidence="14" id="KW-1185">Reference proteome</keyword>
<dbReference type="FunFam" id="2.60.40.10:FF:003780">
    <property type="match status" value="1"/>
</dbReference>
<dbReference type="InterPro" id="IPR002909">
    <property type="entry name" value="IPT_dom"/>
</dbReference>
<feature type="compositionally biased region" description="Low complexity" evidence="11">
    <location>
        <begin position="3087"/>
        <end position="3103"/>
    </location>
</feature>
<organism evidence="14 15">
    <name type="scientific">Branchiostoma belcheri</name>
    <name type="common">Amphioxus</name>
    <dbReference type="NCBI Taxonomy" id="7741"/>
    <lineage>
        <taxon>Eukaryota</taxon>
        <taxon>Metazoa</taxon>
        <taxon>Chordata</taxon>
        <taxon>Cephalochordata</taxon>
        <taxon>Leptocardii</taxon>
        <taxon>Amphioxiformes</taxon>
        <taxon>Branchiostomatidae</taxon>
        <taxon>Branchiostoma</taxon>
    </lineage>
</organism>
<dbReference type="InterPro" id="IPR006626">
    <property type="entry name" value="PbH1"/>
</dbReference>
<feature type="region of interest" description="Disordered" evidence="11">
    <location>
        <begin position="3078"/>
        <end position="3112"/>
    </location>
</feature>
<dbReference type="InterPro" id="IPR019316">
    <property type="entry name" value="G8_domain"/>
</dbReference>
<feature type="domain" description="G8" evidence="13">
    <location>
        <begin position="1604"/>
        <end position="1738"/>
    </location>
</feature>
<dbReference type="InterPro" id="IPR052387">
    <property type="entry name" value="Fibrocystin"/>
</dbReference>
<evidence type="ECO:0000256" key="5">
    <source>
        <dbReference type="ARBA" id="ARBA00022692"/>
    </source>
</evidence>
<accession>A0A6P4YNJ7</accession>
<dbReference type="SMART" id="SM00710">
    <property type="entry name" value="PbH1"/>
    <property type="match status" value="11"/>
</dbReference>
<keyword evidence="5 12" id="KW-0812">Transmembrane</keyword>
<keyword evidence="9" id="KW-0325">Glycoprotein</keyword>
<dbReference type="InterPro" id="IPR011050">
    <property type="entry name" value="Pectin_lyase_fold/virulence"/>
</dbReference>
<keyword evidence="10" id="KW-0966">Cell projection</keyword>
<proteinExistence type="predicted"/>
<dbReference type="KEGG" id="bbel:109469225"/>
<dbReference type="CDD" id="cd00603">
    <property type="entry name" value="IPT_PCSR"/>
    <property type="match status" value="5"/>
</dbReference>
<dbReference type="FunFam" id="2.160.20.10:FF:000070">
    <property type="entry name" value="PKHD1 like 1"/>
    <property type="match status" value="1"/>
</dbReference>
<evidence type="ECO:0000259" key="13">
    <source>
        <dbReference type="PROSITE" id="PS51484"/>
    </source>
</evidence>
<comment type="subcellular location">
    <subcellularLocation>
        <location evidence="2">Cell membrane</location>
    </subcellularLocation>
    <subcellularLocation>
        <location evidence="3">Cell projection</location>
    </subcellularLocation>
    <subcellularLocation>
        <location evidence="1">Membrane</location>
        <topology evidence="1">Single-pass membrane protein</topology>
    </subcellularLocation>
</comment>
<dbReference type="Gene3D" id="2.160.20.10">
    <property type="entry name" value="Single-stranded right-handed beta-helix, Pectin lyase-like"/>
    <property type="match status" value="2"/>
</dbReference>
<dbReference type="Pfam" id="PF10162">
    <property type="entry name" value="G8"/>
    <property type="match status" value="2"/>
</dbReference>
<evidence type="ECO:0000313" key="15">
    <source>
        <dbReference type="RefSeq" id="XP_019623244.1"/>
    </source>
</evidence>
<dbReference type="CDD" id="cd00102">
    <property type="entry name" value="IPT"/>
    <property type="match status" value="2"/>
</dbReference>
<dbReference type="SMART" id="SM01225">
    <property type="entry name" value="G8"/>
    <property type="match status" value="2"/>
</dbReference>
<feature type="domain" description="G8" evidence="13">
    <location>
        <begin position="752"/>
        <end position="873"/>
    </location>
</feature>
<dbReference type="RefSeq" id="XP_019623244.1">
    <property type="nucleotide sequence ID" value="XM_019767685.1"/>
</dbReference>
<reference evidence="15" key="1">
    <citation type="submission" date="2025-08" db="UniProtKB">
        <authorList>
            <consortium name="RefSeq"/>
        </authorList>
    </citation>
    <scope>IDENTIFICATION</scope>
    <source>
        <tissue evidence="15">Gonad</tissue>
    </source>
</reference>
<keyword evidence="7 12" id="KW-1133">Transmembrane helix</keyword>
<dbReference type="Gene3D" id="2.60.40.10">
    <property type="entry name" value="Immunoglobulins"/>
    <property type="match status" value="7"/>
</dbReference>
<dbReference type="FunFam" id="2.60.40.10:FF:003408">
    <property type="match status" value="1"/>
</dbReference>
<dbReference type="SUPFAM" id="SSF81296">
    <property type="entry name" value="E set domains"/>
    <property type="match status" value="7"/>
</dbReference>
<dbReference type="InterPro" id="IPR055401">
    <property type="entry name" value="CEMIP_beta-hel_dom"/>
</dbReference>
<dbReference type="PANTHER" id="PTHR46769:SF2">
    <property type="entry name" value="FIBROCYSTIN-L ISOFORM 2 PRECURSOR-RELATED"/>
    <property type="match status" value="1"/>
</dbReference>
<dbReference type="SUPFAM" id="SSF51126">
    <property type="entry name" value="Pectin lyase-like"/>
    <property type="match status" value="2"/>
</dbReference>
<dbReference type="GO" id="GO:0005886">
    <property type="term" value="C:plasma membrane"/>
    <property type="evidence" value="ECO:0007669"/>
    <property type="project" value="UniProtKB-SubCell"/>
</dbReference>
<gene>
    <name evidence="15" type="primary">LOC109469225</name>
</gene>
<dbReference type="FunFam" id="2.60.40.10:FF:002573">
    <property type="entry name" value="fibrocystin-L-like isoform X1"/>
    <property type="match status" value="1"/>
</dbReference>
<sequence length="3200" mass="346969">MQTTGPDGERAENGFSSGPKSSKGSFSYTFNAVGEFYYTSGCVDEKCDILMPGKVEVVRALDRAETMSFKLNGMEATCSPNGVGPASSDTCPGSTREVLGCSADQPTASPGSPFNFVFRNCLTATVTSLSPTHGTAGETITIQGTGFSTNACENEVLIGGYPCDVTSATSNSITCQVTPGNDMPVGTFLPVTVNIKNRGYARMAIPGGEESRMFALLPEVTSVSPVQGSTEGGTQLTIRGSGFVSSIDSTAVTVGTVPCDIQSLSYIQVICITQAASERTRNVSVTQTTNGLRVDSVCDPANEDAGCQYAYRGSQTPRVSTVSPSTSSGSATEFTIRGILFGSSKEDITVTFGGTASCAVRSVTDGTITCTDEHIPVGNQPVRVHVAGRGNAASTALVTSLAVISSISPSEGSLAGGTTLTITGNGFGSDTNVTIGGQMCEILSVSLSTVICITPATNESDHLVQVSVVSNGQSYPTQDFTYSSTLTPSVSGINPAEATSGASVTITGSGFGQTTGDNEVSIDGAPCVVDSSSDTEIVCTLGDHMAGSDYAVDVTVAAKGMARSGVTFSYELSLLTVSPGTGSFGGGLTLFLTGTGFAEDASVTVCGHLCPITTVRSSHIECDLPPHDGLGSGTVRCDVAIVVGKETRTLPNAFTYDSSLTPVISSVFPALGGTAGGTIVTITGTNLRNITGVSIAGSACVVSGVPSDTEIVCVTGAHNGSVRAKVRAEGINGIATQDNADFYYVDRWSSVYTWGGESLPEQGDFVIVHEGQTLLLDTDTPILRMLLIQGGTLLFDDEKDIHLQAEYILITDGGTLQVGTQENPFQHQATITLHGNLRSKELPIYGAKVLGVREGTLDLHGSPVPVTWTRLAKTAAAGAPTLVLEQPVTWKAGDSIAIATTGHRNSQAETEVREIAAVTTDGVTITLTEPLEYEHISEVETFGSAGVTLETRGEVALLTRNVVIRGSDDPSWHDQIEACEEGFDIGESATQTCFQGRFGEELGSDQFGGHVLLHASEPDAGLVTARIEHVEFTYVGQAFRLGRYPIHSHLNGDMSNSYVRGNAIHRSFNRAVTMHGTNNLLVERNVAFNIMGGAYFIEDGIETGNILQYNLALFVKASTSLLNDDITPAGYWVTNPNNTIQHNHAAGGTHFGFWYRMHKHPDGASYDPNICPQRVPLGVFQNNTVHSCGWFGLWVFQEYYPAEGGSCSWGAKPEPAVFRSLTAWRNEKGAEWVDVGAIQFEGFLLAYNQHTGIEMKQIKRLSEWGLAKITDAVIIAHGNITAADERSEAGIILPFARYLTISGTKFINFDRDGSAAFRLTKIHCICETYCDGFPYKAERVEYHNTVNKAGFRWEHEGWIEDLDGSVTGTVGGKVIPSSDTLPPSCAQDPEFSSGNYPGSVCTDATVRFHRFAFKGVQPESLDMRDAVFKNAYGNTSVPWAPKRMTHKPGWTMILVGKETYTFGFRDSSHITNLTYSATFYDFEDTDYVIMQHDFTQSPDRFSLTDGDNREPSAAAVSFANNDDKDWFFDEANGKIFSYLVSGKGETSSADRNVKMKVYRCFYEDCIPPADPNDVPPDGQRPPDYVVYSDLIWKRDTEGFMVPSSSVTDTRRKRSTTIQEDDDVKITGVTWLVLGDEDVPKLGKLYIYTVLELWDPANPYTRDYTLEATHIFIQGGRLVVGWPENPYLGNVHIILHGDHNTPELSVPNGPTVGAKAIGVFGGLDLVGKERNVCWTHLAETAAAGANTITLADAVDWQVDEEIVITTTSFDAWQTETFTITAVSADERTLTLNSTLAYDHIYHSDTVNGKSYTMAAEVGLFTRNIKIEGADYQGLFTESFGARVLVGSFNTGGQTYTGYARIRNVEFYHTGQEGWNAFYDPRFSLAFVNTGDVSETKPSKVENSAFHNGFSPGIGVYGTNKLEIINNIVHHTVGQGMIIEGSRNSLTRNLIALSIWPGAYQDRKEENSLKWEGALEVMDATNIVLKDNVIAGAERIGVHLDGEPCPGADNPVDNWSGNVIHSALHGTHAYEDGLPECSMISNFFIYKCYSYGVYFQSVSSLVLNNITSVDNGIGSFTSIIGPASISHEGENKFVRIQGSFFVGRSSAFSCEDDVLDLSDDNLEIARSRAGLGFSSQKGTAGGHIGISFPGFISGFSGSPLKPWDKVMKAPALLGGTEVKDTTFSNFGEACSGLQDVVFHTWNINEDLMHPIETEGLQFVDVDENNKVFLARPALGVINPTECVDMECDGKKETFIKDRDGSFLPSGTPGAFIPQAEWEWDGDPKRGLGDYRIPKTMLANLDGSQMDISEVVTGGRGIIRTPDCVSNDELHGHLCHSLNYEMLVIESLDDDTETRRLSPVALLADGYIDLLNGPMSHEWCGGYNCQKRISTFWAVVATEKEYLIHFTGLSPQNLRLQLLNTAEDKSMVVGIYYCRPERLDVYVNGGFVEPKNFDPSTGGILAGDYRPTLNDSPGANFMDIEWQTLYFTLKGSTPVTIKQTEVIVLTFGMPPVTVEDFFSSDQLVNNLCLFLNIPADKVRVMDVVREDSSRRRRAADSMTVQVQIGDPPTPLLNGTSDNSLSHDDLMQLMSVMVNAVQTGELDSVFGTTVTSVSVVDPVPPVASQEWREMTVDQTRADDYVMPDSIIVHTQPEPQHELAVFAVQPKIQALDKEGNHMAHLGHTSSPWEVTASLQPGDNTDPRATLTGTLSVPYVNGWANFTDLKVSHSGEGYTIRFTVSQSTTNPLQAETQPFTVEGMPVRAATFSKPDTATVDDPFNLQLELRDAVTGQAISDISWKGLSWFANVILMEPVPGLYRGSLRGNTSTTFDVLSGHATFRGISLTHASRYHLQFHITTDPPMEEYDFTYIPDPIDVFPPGYEKPSGVSKVARITFDADFYQTVGDLELYFETFMMNVLNANFSTVYFSAANAYAGSVVVDLTVTGPDDEVEAALLRLWYQVQQPMRVTFNGNTMETIDVMYVDGQRYYGTETASSGPDVALIAAVSAVAVLALVVIILIVVWLKKKQGRKNKAWADSSQSSAFFRPSSVAGQSQVHVEVAGHEMKDLEASLLGKTNGAFTMQETKLDKTELQSRPVSRSSVSPRSVSPPGYVCDEDNDIPQPRNVSVQLLDKHYRRSEMEKTWLDMNKLLKQVREDLVAGFPDQLEWQDFVFLTPGLTHVPLDTEDKKRLKDIVEVGEDVVTIHMV</sequence>
<dbReference type="PANTHER" id="PTHR46769">
    <property type="entry name" value="POLYCYSTIC KIDNEY AND HEPATIC DISEASE 1 (AUTOSOMAL RECESSIVE)-LIKE 1"/>
    <property type="match status" value="1"/>
</dbReference>
<dbReference type="Pfam" id="PF01833">
    <property type="entry name" value="TIG"/>
    <property type="match status" value="7"/>
</dbReference>
<dbReference type="Pfam" id="PF24606">
    <property type="entry name" value="CEMIP_beta-hel"/>
    <property type="match status" value="2"/>
</dbReference>
<evidence type="ECO:0000256" key="1">
    <source>
        <dbReference type="ARBA" id="ARBA00004167"/>
    </source>
</evidence>
<feature type="region of interest" description="Disordered" evidence="11">
    <location>
        <begin position="1"/>
        <end position="23"/>
    </location>
</feature>
<dbReference type="GO" id="GO:0042995">
    <property type="term" value="C:cell projection"/>
    <property type="evidence" value="ECO:0007669"/>
    <property type="project" value="UniProtKB-SubCell"/>
</dbReference>
<name>A0A6P4YNJ7_BRABE</name>
<evidence type="ECO:0000256" key="12">
    <source>
        <dbReference type="SAM" id="Phobius"/>
    </source>
</evidence>
<evidence type="ECO:0000256" key="4">
    <source>
        <dbReference type="ARBA" id="ARBA00022475"/>
    </source>
</evidence>
<evidence type="ECO:0000313" key="14">
    <source>
        <dbReference type="Proteomes" id="UP000515135"/>
    </source>
</evidence>
<keyword evidence="6" id="KW-0732">Signal</keyword>
<dbReference type="InterPro" id="IPR012334">
    <property type="entry name" value="Pectin_lyas_fold"/>
</dbReference>
<dbReference type="FunFam" id="2.60.40.10:FF:000616">
    <property type="entry name" value="PKHD1 like 1"/>
    <property type="match status" value="1"/>
</dbReference>
<evidence type="ECO:0000256" key="7">
    <source>
        <dbReference type="ARBA" id="ARBA00022989"/>
    </source>
</evidence>
<dbReference type="GeneID" id="109469225"/>
<dbReference type="PROSITE" id="PS51484">
    <property type="entry name" value="G8"/>
    <property type="match status" value="2"/>
</dbReference>
<dbReference type="OrthoDB" id="120976at2759"/>
<evidence type="ECO:0000256" key="6">
    <source>
        <dbReference type="ARBA" id="ARBA00022729"/>
    </source>
</evidence>
<dbReference type="InterPro" id="IPR013783">
    <property type="entry name" value="Ig-like_fold"/>
</dbReference>
<evidence type="ECO:0000256" key="10">
    <source>
        <dbReference type="ARBA" id="ARBA00023273"/>
    </source>
</evidence>
<evidence type="ECO:0000256" key="2">
    <source>
        <dbReference type="ARBA" id="ARBA00004236"/>
    </source>
</evidence>
<dbReference type="InterPro" id="IPR014756">
    <property type="entry name" value="Ig_E-set"/>
</dbReference>
<feature type="transmembrane region" description="Helical" evidence="12">
    <location>
        <begin position="2993"/>
        <end position="3017"/>
    </location>
</feature>
<evidence type="ECO:0000256" key="8">
    <source>
        <dbReference type="ARBA" id="ARBA00023136"/>
    </source>
</evidence>